<protein>
    <submittedName>
        <fullName evidence="2">Uncharacterized protein</fullName>
    </submittedName>
</protein>
<dbReference type="EMBL" id="JFBM01000035">
    <property type="protein sequence ID" value="KFU77134.1"/>
    <property type="molecule type" value="Genomic_DNA"/>
</dbReference>
<accession>A0A2P2FK95</accession>
<evidence type="ECO:0000256" key="1">
    <source>
        <dbReference type="SAM" id="MobiDB-lite"/>
    </source>
</evidence>
<organism evidence="2 3">
    <name type="scientific">Amycolatopsis lurida NRRL 2430</name>
    <dbReference type="NCBI Taxonomy" id="1460371"/>
    <lineage>
        <taxon>Bacteria</taxon>
        <taxon>Bacillati</taxon>
        <taxon>Actinomycetota</taxon>
        <taxon>Actinomycetes</taxon>
        <taxon>Pseudonocardiales</taxon>
        <taxon>Pseudonocardiaceae</taxon>
        <taxon>Amycolatopsis</taxon>
    </lineage>
</organism>
<evidence type="ECO:0000313" key="3">
    <source>
        <dbReference type="Proteomes" id="UP000256220"/>
    </source>
</evidence>
<name>A0A2P2FK95_AMYLU</name>
<reference evidence="2 3" key="1">
    <citation type="journal article" date="2014" name="Genome Announc.">
        <title>Draft Genome Sequence of Amycolatopsis lurida NRRL 2430, Producer of the Glycopeptide Family Antibiotic Ristocetin.</title>
        <authorList>
            <person name="Kwun M.J."/>
            <person name="Hong H.J."/>
        </authorList>
    </citation>
    <scope>NUCLEOTIDE SEQUENCE [LARGE SCALE GENOMIC DNA]</scope>
    <source>
        <strain evidence="2 3">NRRL 2430</strain>
    </source>
</reference>
<sequence length="66" mass="7255">MDTQSTVGSRRPVQNQSAAHDLRITKSDTDQQLCDLTLKVVKAPFTELGARMGAFMYLSALSRARA</sequence>
<keyword evidence="3" id="KW-1185">Reference proteome</keyword>
<feature type="compositionally biased region" description="Polar residues" evidence="1">
    <location>
        <begin position="1"/>
        <end position="18"/>
    </location>
</feature>
<feature type="region of interest" description="Disordered" evidence="1">
    <location>
        <begin position="1"/>
        <end position="24"/>
    </location>
</feature>
<comment type="caution">
    <text evidence="2">The sequence shown here is derived from an EMBL/GenBank/DDBJ whole genome shotgun (WGS) entry which is preliminary data.</text>
</comment>
<proteinExistence type="predicted"/>
<dbReference type="Proteomes" id="UP000256220">
    <property type="component" value="Unassembled WGS sequence"/>
</dbReference>
<gene>
    <name evidence="2" type="ORF">BB31_31970</name>
</gene>
<dbReference type="AlphaFoldDB" id="A0A2P2FK95"/>
<evidence type="ECO:0000313" key="2">
    <source>
        <dbReference type="EMBL" id="KFU77134.1"/>
    </source>
</evidence>